<dbReference type="GO" id="GO:0005886">
    <property type="term" value="C:plasma membrane"/>
    <property type="evidence" value="ECO:0007669"/>
    <property type="project" value="TreeGrafter"/>
</dbReference>
<organism evidence="2 5">
    <name type="scientific">Phocaeicola plebeius</name>
    <dbReference type="NCBI Taxonomy" id="310297"/>
    <lineage>
        <taxon>Bacteria</taxon>
        <taxon>Pseudomonadati</taxon>
        <taxon>Bacteroidota</taxon>
        <taxon>Bacteroidia</taxon>
        <taxon>Bacteroidales</taxon>
        <taxon>Bacteroidaceae</taxon>
        <taxon>Phocaeicola</taxon>
    </lineage>
</organism>
<feature type="transmembrane region" description="Helical" evidence="1">
    <location>
        <begin position="124"/>
        <end position="144"/>
    </location>
</feature>
<dbReference type="Pfam" id="PF03729">
    <property type="entry name" value="DUF308"/>
    <property type="match status" value="2"/>
</dbReference>
<keyword evidence="5" id="KW-1185">Reference proteome</keyword>
<feature type="transmembrane region" description="Helical" evidence="1">
    <location>
        <begin position="150"/>
        <end position="169"/>
    </location>
</feature>
<keyword evidence="1" id="KW-1133">Transmembrane helix</keyword>
<dbReference type="AlphaFoldDB" id="A0A3E4N275"/>
<evidence type="ECO:0000313" key="3">
    <source>
        <dbReference type="EMBL" id="RGS03583.1"/>
    </source>
</evidence>
<evidence type="ECO:0000256" key="1">
    <source>
        <dbReference type="SAM" id="Phobius"/>
    </source>
</evidence>
<accession>A0A3E4N275</accession>
<dbReference type="EMBL" id="QRQK01000002">
    <property type="protein sequence ID" value="RHN00438.1"/>
    <property type="molecule type" value="Genomic_DNA"/>
</dbReference>
<comment type="caution">
    <text evidence="2">The sequence shown here is derived from an EMBL/GenBank/DDBJ whole genome shotgun (WGS) entry which is preliminary data.</text>
</comment>
<dbReference type="InterPro" id="IPR052712">
    <property type="entry name" value="Acid_resist_chaperone_HdeD"/>
</dbReference>
<reference evidence="5 6" key="1">
    <citation type="submission" date="2018-08" db="EMBL/GenBank/DDBJ databases">
        <title>A genome reference for cultivated species of the human gut microbiota.</title>
        <authorList>
            <person name="Zou Y."/>
            <person name="Xue W."/>
            <person name="Luo G."/>
        </authorList>
    </citation>
    <scope>NUCLEOTIDE SEQUENCE [LARGE SCALE GENOMIC DNA]</scope>
    <source>
        <strain evidence="3 7">AF24-16AC</strain>
        <strain evidence="4 6">AF31-28B-AC</strain>
        <strain evidence="2 5">TF10-3AC</strain>
    </source>
</reference>
<dbReference type="Proteomes" id="UP000285750">
    <property type="component" value="Unassembled WGS sequence"/>
</dbReference>
<dbReference type="EMBL" id="QSQT01000012">
    <property type="protein sequence ID" value="RGK56106.1"/>
    <property type="molecule type" value="Genomic_DNA"/>
</dbReference>
<protein>
    <submittedName>
        <fullName evidence="2">DUF308 domain-containing protein</fullName>
    </submittedName>
</protein>
<sequence length="189" mass="20510">MKSLNYALVSSLCALVIGILLVTWPDVAVSYLVITIGVLFLIPGLVGLFSYLALLNKSKADAPRPVFPIVALGSTLFGVWLIIMPSFFVGVLMYVLGILLVLGGISQLANLIAARSFMPVPFGVYIVPVLILAAGITVLFNPFATAEIPFIVLGISSIVYALMDMVRLLRFRKKNKNIQDVTPIEEIKE</sequence>
<evidence type="ECO:0000313" key="5">
    <source>
        <dbReference type="Proteomes" id="UP000260862"/>
    </source>
</evidence>
<evidence type="ECO:0000313" key="4">
    <source>
        <dbReference type="EMBL" id="RHN00438.1"/>
    </source>
</evidence>
<evidence type="ECO:0000313" key="2">
    <source>
        <dbReference type="EMBL" id="RGK56106.1"/>
    </source>
</evidence>
<name>A0A3E4N275_9BACT</name>
<dbReference type="RefSeq" id="WP_117672318.1">
    <property type="nucleotide sequence ID" value="NZ_CABOGR010000012.1"/>
</dbReference>
<dbReference type="EMBL" id="QRUY01000042">
    <property type="protein sequence ID" value="RGS03583.1"/>
    <property type="molecule type" value="Genomic_DNA"/>
</dbReference>
<dbReference type="Proteomes" id="UP000285109">
    <property type="component" value="Unassembled WGS sequence"/>
</dbReference>
<gene>
    <name evidence="3" type="ORF">DWY14_14405</name>
    <name evidence="4" type="ORF">DWZ34_01740</name>
    <name evidence="2" type="ORF">DXD04_07605</name>
</gene>
<feature type="transmembrane region" description="Helical" evidence="1">
    <location>
        <begin position="31"/>
        <end position="54"/>
    </location>
</feature>
<proteinExistence type="predicted"/>
<keyword evidence="1" id="KW-0812">Transmembrane</keyword>
<feature type="transmembrane region" description="Helical" evidence="1">
    <location>
        <begin position="7"/>
        <end position="25"/>
    </location>
</feature>
<keyword evidence="1" id="KW-0472">Membrane</keyword>
<dbReference type="PANTHER" id="PTHR34989:SF1">
    <property type="entry name" value="PROTEIN HDED"/>
    <property type="match status" value="1"/>
</dbReference>
<dbReference type="InterPro" id="IPR005325">
    <property type="entry name" value="DUF308_memb"/>
</dbReference>
<feature type="transmembrane region" description="Helical" evidence="1">
    <location>
        <begin position="66"/>
        <end position="85"/>
    </location>
</feature>
<evidence type="ECO:0000313" key="6">
    <source>
        <dbReference type="Proteomes" id="UP000285109"/>
    </source>
</evidence>
<evidence type="ECO:0000313" key="7">
    <source>
        <dbReference type="Proteomes" id="UP000285750"/>
    </source>
</evidence>
<feature type="transmembrane region" description="Helical" evidence="1">
    <location>
        <begin position="91"/>
        <end position="112"/>
    </location>
</feature>
<dbReference type="PANTHER" id="PTHR34989">
    <property type="entry name" value="PROTEIN HDED"/>
    <property type="match status" value="1"/>
</dbReference>
<dbReference type="Proteomes" id="UP000260862">
    <property type="component" value="Unassembled WGS sequence"/>
</dbReference>